<dbReference type="Gene3D" id="3.30.70.670">
    <property type="entry name" value="Formiminotransferase, C-terminal subdomain"/>
    <property type="match status" value="1"/>
</dbReference>
<evidence type="ECO:0000259" key="9">
    <source>
        <dbReference type="SMART" id="SM01222"/>
    </source>
</evidence>
<dbReference type="GO" id="GO:0005737">
    <property type="term" value="C:cytoplasm"/>
    <property type="evidence" value="ECO:0007669"/>
    <property type="project" value="UniProtKB-SubCell"/>
</dbReference>
<proteinExistence type="predicted"/>
<dbReference type="Pfam" id="PF07837">
    <property type="entry name" value="FTCD_N"/>
    <property type="match status" value="1"/>
</dbReference>
<dbReference type="UniPathway" id="UPA00379">
    <property type="reaction ID" value="UER00555"/>
</dbReference>
<dbReference type="Proteomes" id="UP000284841">
    <property type="component" value="Unassembled WGS sequence"/>
</dbReference>
<evidence type="ECO:0000256" key="6">
    <source>
        <dbReference type="ARBA" id="ARBA00022808"/>
    </source>
</evidence>
<evidence type="ECO:0000259" key="8">
    <source>
        <dbReference type="SMART" id="SM01221"/>
    </source>
</evidence>
<comment type="caution">
    <text evidence="10">The sequence shown here is derived from an EMBL/GenBank/DDBJ whole genome shotgun (WGS) entry which is preliminary data.</text>
</comment>
<evidence type="ECO:0000256" key="7">
    <source>
        <dbReference type="ARBA" id="ARBA00022954"/>
    </source>
</evidence>
<dbReference type="GO" id="GO:0030409">
    <property type="term" value="F:glutamate formimidoyltransferase activity"/>
    <property type="evidence" value="ECO:0007669"/>
    <property type="project" value="UniProtKB-EC"/>
</dbReference>
<evidence type="ECO:0000313" key="11">
    <source>
        <dbReference type="Proteomes" id="UP000284841"/>
    </source>
</evidence>
<dbReference type="InterPro" id="IPR022384">
    <property type="entry name" value="FormiminoTrfase_cat_dom_sf"/>
</dbReference>
<dbReference type="RefSeq" id="WP_067534119.1">
    <property type="nucleotide sequence ID" value="NZ_AP025567.1"/>
</dbReference>
<dbReference type="AlphaFoldDB" id="A0A415E0X6"/>
<comment type="subcellular location">
    <subcellularLocation>
        <location evidence="1">Cytoplasm</location>
    </subcellularLocation>
</comment>
<protein>
    <recommendedName>
        <fullName evidence="3">glutamate formimidoyltransferase</fullName>
        <ecNumber evidence="3">2.1.2.5</ecNumber>
    </recommendedName>
</protein>
<dbReference type="InterPro" id="IPR051623">
    <property type="entry name" value="FTCD"/>
</dbReference>
<evidence type="ECO:0000256" key="1">
    <source>
        <dbReference type="ARBA" id="ARBA00004496"/>
    </source>
</evidence>
<keyword evidence="7" id="KW-0290">Folate-binding</keyword>
<sequence>MAQIIESIPNISEGRRPEVIEACVDQIRTTPGCTLLNYSSDESHNRTVITYIGDAKGVEEASVKLVKKAAELIDLTQHTGEHPRMGAVDVMPFLAIKDCTTEDCVELSKVVGARIAEEAGVPVFLYEYSATRPERQNLVKIRKGQFEGMAEKVQEPDWEPDFGGRKIHPTAGVMAVGARPPLVAYNLNLNTDDVQVAKDIAKIIREKDGGLKCVKAMGFDIEDEVTGKKYAQVSINMTNYEQTPLYRVTELVKAEAKRYGVVVTGTEIIGLCPMKALVDSAEYYLQIKDFDFHTQVLENHIL</sequence>
<keyword evidence="11" id="KW-1185">Reference proteome</keyword>
<name>A0A415E0X6_9FIRM</name>
<evidence type="ECO:0000256" key="4">
    <source>
        <dbReference type="ARBA" id="ARBA00022490"/>
    </source>
</evidence>
<dbReference type="NCBIfam" id="TIGR02024">
    <property type="entry name" value="FtcD"/>
    <property type="match status" value="1"/>
</dbReference>
<evidence type="ECO:0000313" key="10">
    <source>
        <dbReference type="EMBL" id="RHJ87292.1"/>
    </source>
</evidence>
<keyword evidence="4" id="KW-0963">Cytoplasm</keyword>
<feature type="domain" description="Formiminotransferase N-terminal subdomain" evidence="9">
    <location>
        <begin position="3"/>
        <end position="180"/>
    </location>
</feature>
<dbReference type="InterPro" id="IPR013802">
    <property type="entry name" value="Formiminotransferase_C"/>
</dbReference>
<accession>A0A415E0X6</accession>
<dbReference type="GO" id="GO:0019557">
    <property type="term" value="P:L-histidine catabolic process to glutamate and formate"/>
    <property type="evidence" value="ECO:0007669"/>
    <property type="project" value="UniProtKB-UniPathway"/>
</dbReference>
<dbReference type="PANTHER" id="PTHR12234:SF8">
    <property type="entry name" value="FORMIMINOTRANSFERASE-CYCLODEAMINASE"/>
    <property type="match status" value="1"/>
</dbReference>
<feature type="domain" description="Formiminotransferase C-terminal subdomain" evidence="8">
    <location>
        <begin position="181"/>
        <end position="300"/>
    </location>
</feature>
<evidence type="ECO:0000256" key="3">
    <source>
        <dbReference type="ARBA" id="ARBA00012252"/>
    </source>
</evidence>
<comment type="pathway">
    <text evidence="2">Amino-acid degradation; L-histidine degradation into L-glutamate; L-glutamate from N-formimidoyl-L-glutamate (transferase route): step 1/1.</text>
</comment>
<dbReference type="STRING" id="1776384.GCA_900086585_00764"/>
<dbReference type="Gene3D" id="3.30.990.10">
    <property type="entry name" value="Formiminotransferase, N-terminal subdomain"/>
    <property type="match status" value="1"/>
</dbReference>
<dbReference type="InterPro" id="IPR004227">
    <property type="entry name" value="Formiminotransferase_cat"/>
</dbReference>
<dbReference type="EC" id="2.1.2.5" evidence="3"/>
<evidence type="ECO:0000256" key="2">
    <source>
        <dbReference type="ARBA" id="ARBA00005082"/>
    </source>
</evidence>
<organism evidence="10 11">
    <name type="scientific">Emergencia timonensis</name>
    <dbReference type="NCBI Taxonomy" id="1776384"/>
    <lineage>
        <taxon>Bacteria</taxon>
        <taxon>Bacillati</taxon>
        <taxon>Bacillota</taxon>
        <taxon>Clostridia</taxon>
        <taxon>Peptostreptococcales</taxon>
        <taxon>Anaerovoracaceae</taxon>
        <taxon>Emergencia</taxon>
    </lineage>
</organism>
<dbReference type="EMBL" id="QRMS01000003">
    <property type="protein sequence ID" value="RHJ87292.1"/>
    <property type="molecule type" value="Genomic_DNA"/>
</dbReference>
<dbReference type="SMART" id="SM01222">
    <property type="entry name" value="FTCD_N"/>
    <property type="match status" value="1"/>
</dbReference>
<dbReference type="InterPro" id="IPR037064">
    <property type="entry name" value="Formiminotransferase_N_sf"/>
</dbReference>
<dbReference type="InterPro" id="IPR012886">
    <property type="entry name" value="Formiminotransferase_N"/>
</dbReference>
<evidence type="ECO:0000256" key="5">
    <source>
        <dbReference type="ARBA" id="ARBA00022679"/>
    </source>
</evidence>
<keyword evidence="6" id="KW-0369">Histidine metabolism</keyword>
<dbReference type="InterPro" id="IPR037070">
    <property type="entry name" value="Formiminotransferase_C_sf"/>
</dbReference>
<dbReference type="Pfam" id="PF02971">
    <property type="entry name" value="FTCD"/>
    <property type="match status" value="1"/>
</dbReference>
<dbReference type="SMART" id="SM01221">
    <property type="entry name" value="FTCD"/>
    <property type="match status" value="1"/>
</dbReference>
<dbReference type="SUPFAM" id="SSF55116">
    <property type="entry name" value="Formiminotransferase domain of formiminotransferase-cyclodeaminase"/>
    <property type="match status" value="2"/>
</dbReference>
<reference evidence="10 11" key="1">
    <citation type="submission" date="2018-08" db="EMBL/GenBank/DDBJ databases">
        <title>A genome reference for cultivated species of the human gut microbiota.</title>
        <authorList>
            <person name="Zou Y."/>
            <person name="Xue W."/>
            <person name="Luo G."/>
        </authorList>
    </citation>
    <scope>NUCLEOTIDE SEQUENCE [LARGE SCALE GENOMIC DNA]</scope>
    <source>
        <strain evidence="10 11">AM07-24</strain>
    </source>
</reference>
<dbReference type="GO" id="GO:0019556">
    <property type="term" value="P:L-histidine catabolic process to glutamate and formamide"/>
    <property type="evidence" value="ECO:0007669"/>
    <property type="project" value="UniProtKB-UniPathway"/>
</dbReference>
<gene>
    <name evidence="10" type="primary">ftcD</name>
    <name evidence="10" type="ORF">DW099_11370</name>
</gene>
<dbReference type="GO" id="GO:0005542">
    <property type="term" value="F:folic acid binding"/>
    <property type="evidence" value="ECO:0007669"/>
    <property type="project" value="UniProtKB-KW"/>
</dbReference>
<dbReference type="OrthoDB" id="9773217at2"/>
<dbReference type="PANTHER" id="PTHR12234">
    <property type="entry name" value="FORMIMINOTRANSFERASE-CYCLODEAMINASE"/>
    <property type="match status" value="1"/>
</dbReference>
<dbReference type="GeneID" id="83003163"/>
<keyword evidence="5 10" id="KW-0808">Transferase</keyword>